<protein>
    <submittedName>
        <fullName evidence="1">Uncharacterized protein</fullName>
    </submittedName>
</protein>
<dbReference type="AlphaFoldDB" id="A0A1B6H959"/>
<evidence type="ECO:0000313" key="1">
    <source>
        <dbReference type="EMBL" id="JAS71163.1"/>
    </source>
</evidence>
<name>A0A1B6H959_9HEMI</name>
<organism evidence="1">
    <name type="scientific">Homalodisca liturata</name>
    <dbReference type="NCBI Taxonomy" id="320908"/>
    <lineage>
        <taxon>Eukaryota</taxon>
        <taxon>Metazoa</taxon>
        <taxon>Ecdysozoa</taxon>
        <taxon>Arthropoda</taxon>
        <taxon>Hexapoda</taxon>
        <taxon>Insecta</taxon>
        <taxon>Pterygota</taxon>
        <taxon>Neoptera</taxon>
        <taxon>Paraneoptera</taxon>
        <taxon>Hemiptera</taxon>
        <taxon>Auchenorrhyncha</taxon>
        <taxon>Membracoidea</taxon>
        <taxon>Cicadellidae</taxon>
        <taxon>Cicadellinae</taxon>
        <taxon>Proconiini</taxon>
        <taxon>Homalodisca</taxon>
    </lineage>
</organism>
<proteinExistence type="predicted"/>
<reference evidence="1" key="1">
    <citation type="submission" date="2015-11" db="EMBL/GenBank/DDBJ databases">
        <title>De novo transcriptome assembly of four potential Pierce s Disease insect vectors from Arizona vineyards.</title>
        <authorList>
            <person name="Tassone E.E."/>
        </authorList>
    </citation>
    <scope>NUCLEOTIDE SEQUENCE</scope>
</reference>
<dbReference type="EMBL" id="GECU01036543">
    <property type="protein sequence ID" value="JAS71163.1"/>
    <property type="molecule type" value="Transcribed_RNA"/>
</dbReference>
<feature type="non-terminal residue" evidence="1">
    <location>
        <position position="1"/>
    </location>
</feature>
<accession>A0A1B6H959</accession>
<sequence>LAAMVAPAVADPMDRAEQWKCDKDKKHSWESNDVRHHKVCESLGFGSDIASLDELDSETKAKVDEYLKFILNLLIDLPSANKQNDTSKFKDIASRMQAVIEMQFTIKNYKMFLHLVQKTLVTPLSSVVSKLLAGVEMKINNVVKTIVCLLFYLDSKIDSLLVLKMIESESLCEPTGIHEYKTE</sequence>
<gene>
    <name evidence="1" type="ORF">g.28092</name>
</gene>